<gene>
    <name evidence="1" type="ORF">FH603_2913</name>
</gene>
<sequence>MELNVNNQIIGIPVMQNQQDFVVSVFTIEQILRFTKYTKRLIVGYDEQNEPIYNNSIQRDVESSRVEKIADFLIEDPEATFPTNIVLSIPNQVIDKQRKHLSTIEIFLQERVYKELAKDKNNADTGHVFITIIDGQHRIRGIEVAIERLREHINSLNKTLVKSPDSAGLQSKLKYYSQRLKDLLGIQLVVSFFIDKTLEYQAMIFSTINRTQKRVSESLVYSLFGLTTKDSPQKTALQIVLALNAHEKSPFFNRIKLYGGDYDSNQSPPLSQATMVKSIIDLMVVP</sequence>
<dbReference type="RefSeq" id="WP_186738176.1">
    <property type="nucleotide sequence ID" value="NZ_VFIA01000015.1"/>
</dbReference>
<dbReference type="Proteomes" id="UP000700732">
    <property type="component" value="Unassembled WGS sequence"/>
</dbReference>
<name>A0ABR6W8W6_9BACT</name>
<evidence type="ECO:0000313" key="1">
    <source>
        <dbReference type="EMBL" id="MBC3792401.1"/>
    </source>
</evidence>
<comment type="caution">
    <text evidence="1">The sequence shown here is derived from an EMBL/GenBank/DDBJ whole genome shotgun (WGS) entry which is preliminary data.</text>
</comment>
<accession>A0ABR6W8W6</accession>
<keyword evidence="2" id="KW-1185">Reference proteome</keyword>
<protein>
    <recommendedName>
        <fullName evidence="3">DGQHR domain-containing protein</fullName>
    </recommendedName>
</protein>
<dbReference type="Pfam" id="PF14072">
    <property type="entry name" value="DndB"/>
    <property type="match status" value="1"/>
</dbReference>
<dbReference type="EMBL" id="VFIA01000015">
    <property type="protein sequence ID" value="MBC3792401.1"/>
    <property type="molecule type" value="Genomic_DNA"/>
</dbReference>
<evidence type="ECO:0000313" key="2">
    <source>
        <dbReference type="Proteomes" id="UP000700732"/>
    </source>
</evidence>
<reference evidence="1 2" key="1">
    <citation type="submission" date="2019-06" db="EMBL/GenBank/DDBJ databases">
        <title>Spirosoma utsteinense sp. nov. isolated from Antarctic ice-free soils.</title>
        <authorList>
            <person name="Tahon G."/>
        </authorList>
    </citation>
    <scope>NUCLEOTIDE SEQUENCE [LARGE SCALE GENOMIC DNA]</scope>
    <source>
        <strain evidence="1 2">LMG 31447</strain>
    </source>
</reference>
<organism evidence="1 2">
    <name type="scientific">Spirosoma utsteinense</name>
    <dbReference type="NCBI Taxonomy" id="2585773"/>
    <lineage>
        <taxon>Bacteria</taxon>
        <taxon>Pseudomonadati</taxon>
        <taxon>Bacteroidota</taxon>
        <taxon>Cytophagia</taxon>
        <taxon>Cytophagales</taxon>
        <taxon>Cytophagaceae</taxon>
        <taxon>Spirosoma</taxon>
    </lineage>
</organism>
<proteinExistence type="predicted"/>
<dbReference type="InterPro" id="IPR017642">
    <property type="entry name" value="DNA_S_mod_DndB"/>
</dbReference>
<dbReference type="CDD" id="cd16413">
    <property type="entry name" value="DGQHR_domain"/>
    <property type="match status" value="1"/>
</dbReference>
<evidence type="ECO:0008006" key="3">
    <source>
        <dbReference type="Google" id="ProtNLM"/>
    </source>
</evidence>